<proteinExistence type="predicted"/>
<dbReference type="Pfam" id="PF09537">
    <property type="entry name" value="DUF2383"/>
    <property type="match status" value="1"/>
</dbReference>
<evidence type="ECO:0000313" key="3">
    <source>
        <dbReference type="Proteomes" id="UP000185207"/>
    </source>
</evidence>
<accession>A0A1N6GVG4</accession>
<name>A0A1N6GVG4_9FLAO</name>
<dbReference type="Proteomes" id="UP000185207">
    <property type="component" value="Unassembled WGS sequence"/>
</dbReference>
<gene>
    <name evidence="2" type="ORF">SAMN05444409_2080</name>
</gene>
<evidence type="ECO:0000259" key="1">
    <source>
        <dbReference type="Pfam" id="PF09537"/>
    </source>
</evidence>
<dbReference type="NCBIfam" id="TIGR02284">
    <property type="entry name" value="PA2169 family four-helix-bundle protein"/>
    <property type="match status" value="1"/>
</dbReference>
<feature type="domain" description="DUF2383" evidence="1">
    <location>
        <begin position="6"/>
        <end position="117"/>
    </location>
</feature>
<organism evidence="2 3">
    <name type="scientific">Epilithonimonas zeae</name>
    <dbReference type="NCBI Taxonomy" id="1416779"/>
    <lineage>
        <taxon>Bacteria</taxon>
        <taxon>Pseudomonadati</taxon>
        <taxon>Bacteroidota</taxon>
        <taxon>Flavobacteriia</taxon>
        <taxon>Flavobacteriales</taxon>
        <taxon>Weeksellaceae</taxon>
        <taxon>Chryseobacterium group</taxon>
        <taxon>Epilithonimonas</taxon>
    </lineage>
</organism>
<sequence>MENSKTISILNDLLHIINDRLEGFENVEGKVWEKNHQLKDQYEHITTQSKIMKNEIINLITSLGGNPSDSVSLSGSLHRAWIDIKNSVIVSHLEESTLQNVIFGEKAAIQSYQEALDSGDLDPESSEVISEQLKKIKDSSHQFQGIYDNINS</sequence>
<dbReference type="InterPro" id="IPR011971">
    <property type="entry name" value="CHP02284"/>
</dbReference>
<dbReference type="AlphaFoldDB" id="A0A1N6GVG4"/>
<dbReference type="EMBL" id="FSRK01000001">
    <property type="protein sequence ID" value="SIO11543.1"/>
    <property type="molecule type" value="Genomic_DNA"/>
</dbReference>
<dbReference type="OrthoDB" id="282393at2"/>
<dbReference type="InterPro" id="IPR012347">
    <property type="entry name" value="Ferritin-like"/>
</dbReference>
<keyword evidence="3" id="KW-1185">Reference proteome</keyword>
<dbReference type="InterPro" id="IPR019052">
    <property type="entry name" value="DUF2383"/>
</dbReference>
<dbReference type="STRING" id="1416779.SAMN05444409_2080"/>
<dbReference type="RefSeq" id="WP_074235181.1">
    <property type="nucleotide sequence ID" value="NZ_FSRK01000001.1"/>
</dbReference>
<dbReference type="Gene3D" id="1.20.1260.10">
    <property type="match status" value="1"/>
</dbReference>
<evidence type="ECO:0000313" key="2">
    <source>
        <dbReference type="EMBL" id="SIO11543.1"/>
    </source>
</evidence>
<protein>
    <recommendedName>
        <fullName evidence="1">DUF2383 domain-containing protein</fullName>
    </recommendedName>
</protein>
<reference evidence="3" key="1">
    <citation type="submission" date="2016-11" db="EMBL/GenBank/DDBJ databases">
        <authorList>
            <person name="Varghese N."/>
            <person name="Submissions S."/>
        </authorList>
    </citation>
    <scope>NUCLEOTIDE SEQUENCE [LARGE SCALE GENOMIC DNA]</scope>
    <source>
        <strain evidence="3">DSM 27623</strain>
    </source>
</reference>